<dbReference type="GO" id="GO:0005886">
    <property type="term" value="C:plasma membrane"/>
    <property type="evidence" value="ECO:0007669"/>
    <property type="project" value="UniProtKB-SubCell"/>
</dbReference>
<proteinExistence type="predicted"/>
<feature type="transmembrane region" description="Helical" evidence="6">
    <location>
        <begin position="87"/>
        <end position="111"/>
    </location>
</feature>
<protein>
    <submittedName>
        <fullName evidence="7">Cytochrome c oxidase subunit 4</fullName>
    </submittedName>
</protein>
<evidence type="ECO:0000256" key="5">
    <source>
        <dbReference type="ARBA" id="ARBA00023136"/>
    </source>
</evidence>
<feature type="transmembrane region" description="Helical" evidence="6">
    <location>
        <begin position="54"/>
        <end position="75"/>
    </location>
</feature>
<feature type="transmembrane region" description="Helical" evidence="6">
    <location>
        <begin position="29"/>
        <end position="48"/>
    </location>
</feature>
<dbReference type="InterPro" id="IPR005171">
    <property type="entry name" value="Cyt_c_oxidase_su4_prok"/>
</dbReference>
<evidence type="ECO:0000256" key="3">
    <source>
        <dbReference type="ARBA" id="ARBA00022692"/>
    </source>
</evidence>
<keyword evidence="3 6" id="KW-0812">Transmembrane</keyword>
<dbReference type="Pfam" id="PF03626">
    <property type="entry name" value="COX4_pro"/>
    <property type="match status" value="1"/>
</dbReference>
<evidence type="ECO:0000256" key="6">
    <source>
        <dbReference type="SAM" id="Phobius"/>
    </source>
</evidence>
<evidence type="ECO:0000256" key="4">
    <source>
        <dbReference type="ARBA" id="ARBA00022989"/>
    </source>
</evidence>
<dbReference type="RefSeq" id="WP_052256713.1">
    <property type="nucleotide sequence ID" value="NZ_FNFY01000001.1"/>
</dbReference>
<keyword evidence="4 6" id="KW-1133">Transmembrane helix</keyword>
<name>A0A1G9A008_9BACL</name>
<dbReference type="EMBL" id="FNFY01000001">
    <property type="protein sequence ID" value="SDK20673.1"/>
    <property type="molecule type" value="Genomic_DNA"/>
</dbReference>
<sequence>MAEMNQEVMTKSQLEYLRNQRTKEMRHQLVSFGLMIFLTFMAFILAASDVPAQFTIPIVLGFAFIQVILQFFYFMHMKDNGHDFAKLLIMTGMYFAIAFVVCMIYIVWIGAPIE</sequence>
<keyword evidence="2" id="KW-1003">Cell membrane</keyword>
<dbReference type="AlphaFoldDB" id="A0A1G9A008"/>
<keyword evidence="8" id="KW-1185">Reference proteome</keyword>
<dbReference type="Proteomes" id="UP000199008">
    <property type="component" value="Unassembled WGS sequence"/>
</dbReference>
<keyword evidence="5 6" id="KW-0472">Membrane</keyword>
<evidence type="ECO:0000256" key="2">
    <source>
        <dbReference type="ARBA" id="ARBA00022475"/>
    </source>
</evidence>
<comment type="subcellular location">
    <subcellularLocation>
        <location evidence="1">Cell membrane</location>
        <topology evidence="1">Multi-pass membrane protein</topology>
    </subcellularLocation>
</comment>
<evidence type="ECO:0000313" key="8">
    <source>
        <dbReference type="Proteomes" id="UP000199008"/>
    </source>
</evidence>
<dbReference type="STRING" id="576118.SAMN05216216_10164"/>
<dbReference type="OrthoDB" id="2989516at2"/>
<evidence type="ECO:0000256" key="1">
    <source>
        <dbReference type="ARBA" id="ARBA00004651"/>
    </source>
</evidence>
<organism evidence="7 8">
    <name type="scientific">Lacicoccus qingdaonensis</name>
    <dbReference type="NCBI Taxonomy" id="576118"/>
    <lineage>
        <taxon>Bacteria</taxon>
        <taxon>Bacillati</taxon>
        <taxon>Bacillota</taxon>
        <taxon>Bacilli</taxon>
        <taxon>Bacillales</taxon>
        <taxon>Salinicoccaceae</taxon>
        <taxon>Lacicoccus</taxon>
    </lineage>
</organism>
<reference evidence="8" key="1">
    <citation type="submission" date="2016-10" db="EMBL/GenBank/DDBJ databases">
        <authorList>
            <person name="Varghese N."/>
            <person name="Submissions S."/>
        </authorList>
    </citation>
    <scope>NUCLEOTIDE SEQUENCE [LARGE SCALE GENOMIC DNA]</scope>
    <source>
        <strain evidence="8">CGMCC 1.8895</strain>
    </source>
</reference>
<accession>A0A1G9A008</accession>
<evidence type="ECO:0000313" key="7">
    <source>
        <dbReference type="EMBL" id="SDK20673.1"/>
    </source>
</evidence>
<gene>
    <name evidence="7" type="ORF">SAMN05216216_10164</name>
</gene>